<dbReference type="PANTHER" id="PTHR42812">
    <property type="entry name" value="BETA-XYLOSIDASE"/>
    <property type="match status" value="1"/>
</dbReference>
<dbReference type="SUPFAM" id="SSF49899">
    <property type="entry name" value="Concanavalin A-like lectins/glucanases"/>
    <property type="match status" value="1"/>
</dbReference>
<proteinExistence type="predicted"/>
<dbReference type="EMBL" id="HF679028">
    <property type="protein sequence ID" value="CCT70526.1"/>
    <property type="molecule type" value="Genomic_DNA"/>
</dbReference>
<dbReference type="Gene3D" id="2.60.120.200">
    <property type="match status" value="2"/>
</dbReference>
<dbReference type="GeneID" id="35399982"/>
<dbReference type="PANTHER" id="PTHR42812:SF15">
    <property type="entry name" value="HYDROLASE, PUTATIVE (AFU_ORTHOLOGUE AFUA_2G00930)-RELATED"/>
    <property type="match status" value="1"/>
</dbReference>
<dbReference type="AlphaFoldDB" id="S0E6U5"/>
<evidence type="ECO:0000313" key="3">
    <source>
        <dbReference type="Proteomes" id="UP000016800"/>
    </source>
</evidence>
<dbReference type="HOGENOM" id="CLU_1086600_0_0_1"/>
<dbReference type="InterPro" id="IPR013320">
    <property type="entry name" value="ConA-like_dom_sf"/>
</dbReference>
<gene>
    <name evidence="2" type="ORF">FFUJ_06505</name>
</gene>
<dbReference type="InterPro" id="IPR051795">
    <property type="entry name" value="Glycosyl_Hydrlase_43"/>
</dbReference>
<dbReference type="VEuPathDB" id="FungiDB:FFUJ_06505"/>
<reference evidence="3" key="1">
    <citation type="journal article" date="2013" name="PLoS Pathog.">
        <title>Deciphering the cryptic genome: genome-wide analyses of the rice pathogen Fusarium fujikuroi reveal complex regulation of secondary metabolism and novel metabolites.</title>
        <authorList>
            <person name="Wiemann P."/>
            <person name="Sieber C.M."/>
            <person name="von Bargen K.W."/>
            <person name="Studt L."/>
            <person name="Niehaus E.M."/>
            <person name="Espino J.J."/>
            <person name="Huss K."/>
            <person name="Michielse C.B."/>
            <person name="Albermann S."/>
            <person name="Wagner D."/>
            <person name="Bergner S.V."/>
            <person name="Connolly L.R."/>
            <person name="Fischer A."/>
            <person name="Reuter G."/>
            <person name="Kleigrewe K."/>
            <person name="Bald T."/>
            <person name="Wingfield B.D."/>
            <person name="Ophir R."/>
            <person name="Freeman S."/>
            <person name="Hippler M."/>
            <person name="Smith K.M."/>
            <person name="Brown D.W."/>
            <person name="Proctor R.H."/>
            <person name="Munsterkotter M."/>
            <person name="Freitag M."/>
            <person name="Humpf H.U."/>
            <person name="Guldener U."/>
            <person name="Tudzynski B."/>
        </authorList>
    </citation>
    <scope>NUCLEOTIDE SEQUENCE [LARGE SCALE GENOMIC DNA]</scope>
    <source>
        <strain evidence="3">CBS 195.34 / IMI 58289 / NRRL A-6831</strain>
    </source>
</reference>
<dbReference type="Proteomes" id="UP000016800">
    <property type="component" value="Chromosome VI"/>
</dbReference>
<feature type="domain" description="Beta-xylosidase C-terminal Concanavalin A-like" evidence="1">
    <location>
        <begin position="48"/>
        <end position="152"/>
    </location>
</feature>
<name>S0E6U5_GIBF5</name>
<evidence type="ECO:0000259" key="1">
    <source>
        <dbReference type="Pfam" id="PF17851"/>
    </source>
</evidence>
<dbReference type="InterPro" id="IPR041542">
    <property type="entry name" value="GH43_C2"/>
</dbReference>
<sequence length="215" mass="24037">MATESSFHGWLDEKDWPNVDLDSNGNWKSSYKYSLASHDVEPVEGAFEFREPNLSPRFDWNHDPNKDKWTTGPDGLVLHTATITEDFSPAQNTLTHRILGPRSNVTIELDYSSMVDEDRAGLVSLRYDVGWIGIAKDGSSTTLQMVDNAEMGPENNSSPHQKERTDGKTFVKLGQEHVAKQGGVWFTGTRYSIFNFATKKSGGHAVVKAFDIRLS</sequence>
<dbReference type="Pfam" id="PF17851">
    <property type="entry name" value="GH43_C2"/>
    <property type="match status" value="1"/>
</dbReference>
<evidence type="ECO:0000313" key="2">
    <source>
        <dbReference type="EMBL" id="CCT70526.1"/>
    </source>
</evidence>
<dbReference type="RefSeq" id="XP_023432605.1">
    <property type="nucleotide sequence ID" value="XM_023579837.1"/>
</dbReference>
<organism evidence="2 3">
    <name type="scientific">Gibberella fujikuroi (strain CBS 195.34 / IMI 58289 / NRRL A-6831)</name>
    <name type="common">Bakanae and foot rot disease fungus</name>
    <name type="synonym">Fusarium fujikuroi</name>
    <dbReference type="NCBI Taxonomy" id="1279085"/>
    <lineage>
        <taxon>Eukaryota</taxon>
        <taxon>Fungi</taxon>
        <taxon>Dikarya</taxon>
        <taxon>Ascomycota</taxon>
        <taxon>Pezizomycotina</taxon>
        <taxon>Sordariomycetes</taxon>
        <taxon>Hypocreomycetidae</taxon>
        <taxon>Hypocreales</taxon>
        <taxon>Nectriaceae</taxon>
        <taxon>Fusarium</taxon>
        <taxon>Fusarium fujikuroi species complex</taxon>
    </lineage>
</organism>
<dbReference type="STRING" id="1279085.S0E6U5"/>
<protein>
    <recommendedName>
        <fullName evidence="1">Beta-xylosidase C-terminal Concanavalin A-like domain-containing protein</fullName>
    </recommendedName>
</protein>
<keyword evidence="3" id="KW-1185">Reference proteome</keyword>
<accession>S0E6U5</accession>